<dbReference type="EMBL" id="KK115134">
    <property type="protein sequence ID" value="KFM64247.1"/>
    <property type="molecule type" value="Genomic_DNA"/>
</dbReference>
<name>A0A087TGK8_STEMI</name>
<keyword evidence="1" id="KW-1133">Transmembrane helix</keyword>
<organism evidence="2 3">
    <name type="scientific">Stegodyphus mimosarum</name>
    <name type="common">African social velvet spider</name>
    <dbReference type="NCBI Taxonomy" id="407821"/>
    <lineage>
        <taxon>Eukaryota</taxon>
        <taxon>Metazoa</taxon>
        <taxon>Ecdysozoa</taxon>
        <taxon>Arthropoda</taxon>
        <taxon>Chelicerata</taxon>
        <taxon>Arachnida</taxon>
        <taxon>Araneae</taxon>
        <taxon>Araneomorphae</taxon>
        <taxon>Entelegynae</taxon>
        <taxon>Eresoidea</taxon>
        <taxon>Eresidae</taxon>
        <taxon>Stegodyphus</taxon>
    </lineage>
</organism>
<keyword evidence="3" id="KW-1185">Reference proteome</keyword>
<evidence type="ECO:0000313" key="2">
    <source>
        <dbReference type="EMBL" id="KFM64247.1"/>
    </source>
</evidence>
<evidence type="ECO:0000256" key="1">
    <source>
        <dbReference type="SAM" id="Phobius"/>
    </source>
</evidence>
<dbReference type="AlphaFoldDB" id="A0A087TGK8"/>
<gene>
    <name evidence="2" type="ORF">X975_26238</name>
</gene>
<feature type="transmembrane region" description="Helical" evidence="1">
    <location>
        <begin position="12"/>
        <end position="34"/>
    </location>
</feature>
<proteinExistence type="predicted"/>
<protein>
    <submittedName>
        <fullName evidence="2">Uncharacterized protein</fullName>
    </submittedName>
</protein>
<dbReference type="Proteomes" id="UP000054359">
    <property type="component" value="Unassembled WGS sequence"/>
</dbReference>
<keyword evidence="1" id="KW-0812">Transmembrane</keyword>
<sequence length="45" mass="5114">MRTIIDCSWNAVVISVIITSVTYTISVRIQLIWIRHGRTVIANIS</sequence>
<feature type="non-terminal residue" evidence="2">
    <location>
        <position position="45"/>
    </location>
</feature>
<reference evidence="2 3" key="1">
    <citation type="submission" date="2013-11" db="EMBL/GenBank/DDBJ databases">
        <title>Genome sequencing of Stegodyphus mimosarum.</title>
        <authorList>
            <person name="Bechsgaard J."/>
        </authorList>
    </citation>
    <scope>NUCLEOTIDE SEQUENCE [LARGE SCALE GENOMIC DNA]</scope>
</reference>
<evidence type="ECO:0000313" key="3">
    <source>
        <dbReference type="Proteomes" id="UP000054359"/>
    </source>
</evidence>
<keyword evidence="1" id="KW-0472">Membrane</keyword>
<accession>A0A087TGK8</accession>